<sequence length="57" mass="6350">MATLADINNEIEQLRLLLNTVSSESPLTASVVVDISQKLDLLILLHYELSQQLRCAL</sequence>
<dbReference type="Pfam" id="PF09388">
    <property type="entry name" value="SpoOE-like"/>
    <property type="match status" value="1"/>
</dbReference>
<protein>
    <submittedName>
        <fullName evidence="1">Spo0E family sporulation regulatory protein-aspartic acid phosphatase</fullName>
    </submittedName>
</protein>
<proteinExistence type="predicted"/>
<evidence type="ECO:0000313" key="2">
    <source>
        <dbReference type="Proteomes" id="UP001589747"/>
    </source>
</evidence>
<reference evidence="1 2" key="1">
    <citation type="submission" date="2024-09" db="EMBL/GenBank/DDBJ databases">
        <authorList>
            <person name="Sun Q."/>
            <person name="Mori K."/>
        </authorList>
    </citation>
    <scope>NUCLEOTIDE SEQUENCE [LARGE SCALE GENOMIC DNA]</scope>
    <source>
        <strain evidence="1 2">TISTR 2452</strain>
    </source>
</reference>
<dbReference type="SUPFAM" id="SSF140500">
    <property type="entry name" value="BAS1536-like"/>
    <property type="match status" value="1"/>
</dbReference>
<dbReference type="Gene3D" id="4.10.280.10">
    <property type="entry name" value="Helix-loop-helix DNA-binding domain"/>
    <property type="match status" value="1"/>
</dbReference>
<dbReference type="RefSeq" id="WP_377501774.1">
    <property type="nucleotide sequence ID" value="NZ_JBHMDO010000048.1"/>
</dbReference>
<dbReference type="EMBL" id="JBHMDO010000048">
    <property type="protein sequence ID" value="MFB9330496.1"/>
    <property type="molecule type" value="Genomic_DNA"/>
</dbReference>
<dbReference type="InterPro" id="IPR037208">
    <property type="entry name" value="Spo0E-like_sf"/>
</dbReference>
<evidence type="ECO:0000313" key="1">
    <source>
        <dbReference type="EMBL" id="MFB9330496.1"/>
    </source>
</evidence>
<keyword evidence="2" id="KW-1185">Reference proteome</keyword>
<name>A0ABV5KZ50_9BACL</name>
<dbReference type="InterPro" id="IPR018540">
    <property type="entry name" value="Spo0E-like"/>
</dbReference>
<organism evidence="1 2">
    <name type="scientific">Paenibacillus aurantiacus</name>
    <dbReference type="NCBI Taxonomy" id="1936118"/>
    <lineage>
        <taxon>Bacteria</taxon>
        <taxon>Bacillati</taxon>
        <taxon>Bacillota</taxon>
        <taxon>Bacilli</taxon>
        <taxon>Bacillales</taxon>
        <taxon>Paenibacillaceae</taxon>
        <taxon>Paenibacillus</taxon>
    </lineage>
</organism>
<dbReference type="Proteomes" id="UP001589747">
    <property type="component" value="Unassembled WGS sequence"/>
</dbReference>
<accession>A0ABV5KZ50</accession>
<comment type="caution">
    <text evidence="1">The sequence shown here is derived from an EMBL/GenBank/DDBJ whole genome shotgun (WGS) entry which is preliminary data.</text>
</comment>
<dbReference type="InterPro" id="IPR036638">
    <property type="entry name" value="HLH_DNA-bd_sf"/>
</dbReference>
<gene>
    <name evidence="1" type="ORF">ACFFSY_31525</name>
</gene>